<reference evidence="1 2" key="1">
    <citation type="submission" date="2024-01" db="EMBL/GenBank/DDBJ databases">
        <title>The genomes of 5 underutilized Papilionoideae crops provide insights into root nodulation and disease resistanc.</title>
        <authorList>
            <person name="Jiang F."/>
        </authorList>
    </citation>
    <scope>NUCLEOTIDE SEQUENCE [LARGE SCALE GENOMIC DNA]</scope>
    <source>
        <strain evidence="1">LVBAO_FW01</strain>
        <tissue evidence="1">Leaves</tissue>
    </source>
</reference>
<accession>A0AAN9L801</accession>
<keyword evidence="2" id="KW-1185">Reference proteome</keyword>
<name>A0AAN9L801_CANGL</name>
<protein>
    <submittedName>
        <fullName evidence="1">Uncharacterized protein</fullName>
    </submittedName>
</protein>
<dbReference type="AlphaFoldDB" id="A0AAN9L801"/>
<proteinExistence type="predicted"/>
<comment type="caution">
    <text evidence="1">The sequence shown here is derived from an EMBL/GenBank/DDBJ whole genome shotgun (WGS) entry which is preliminary data.</text>
</comment>
<evidence type="ECO:0000313" key="2">
    <source>
        <dbReference type="Proteomes" id="UP001367508"/>
    </source>
</evidence>
<organism evidence="1 2">
    <name type="scientific">Canavalia gladiata</name>
    <name type="common">Sword bean</name>
    <name type="synonym">Dolichos gladiatus</name>
    <dbReference type="NCBI Taxonomy" id="3824"/>
    <lineage>
        <taxon>Eukaryota</taxon>
        <taxon>Viridiplantae</taxon>
        <taxon>Streptophyta</taxon>
        <taxon>Embryophyta</taxon>
        <taxon>Tracheophyta</taxon>
        <taxon>Spermatophyta</taxon>
        <taxon>Magnoliopsida</taxon>
        <taxon>eudicotyledons</taxon>
        <taxon>Gunneridae</taxon>
        <taxon>Pentapetalae</taxon>
        <taxon>rosids</taxon>
        <taxon>fabids</taxon>
        <taxon>Fabales</taxon>
        <taxon>Fabaceae</taxon>
        <taxon>Papilionoideae</taxon>
        <taxon>50 kb inversion clade</taxon>
        <taxon>NPAAA clade</taxon>
        <taxon>indigoferoid/millettioid clade</taxon>
        <taxon>Phaseoleae</taxon>
        <taxon>Canavalia</taxon>
    </lineage>
</organism>
<sequence>MAEAEWKKRREEEFERNLNLENESAIVAAVNATQYLGLPELEKLQFMASSWPRSSKQTLQKIKAINFFPRSFSTAKQELQKPIEDAENPKSRIRNRKFGTWEWKLQRKPGSESIDMFPTLHSSTQAENQTTIVKCAFDKCQIFWHILSRHFQIRTLSERNQPHGLCRDALQSKGKLCRLK</sequence>
<gene>
    <name evidence="1" type="ORF">VNO77_25014</name>
</gene>
<dbReference type="Proteomes" id="UP001367508">
    <property type="component" value="Unassembled WGS sequence"/>
</dbReference>
<evidence type="ECO:0000313" key="1">
    <source>
        <dbReference type="EMBL" id="KAK7330811.1"/>
    </source>
</evidence>
<dbReference type="EMBL" id="JAYMYQ010000005">
    <property type="protein sequence ID" value="KAK7330811.1"/>
    <property type="molecule type" value="Genomic_DNA"/>
</dbReference>